<gene>
    <name evidence="12" type="ORF">VW35_13475</name>
</gene>
<dbReference type="PROSITE" id="PS00189">
    <property type="entry name" value="LIPOYL"/>
    <property type="match status" value="1"/>
</dbReference>
<evidence type="ECO:0000256" key="4">
    <source>
        <dbReference type="ARBA" id="ARBA00022823"/>
    </source>
</evidence>
<dbReference type="Proteomes" id="UP000033514">
    <property type="component" value="Unassembled WGS sequence"/>
</dbReference>
<accession>A0A0F5L6U8</accession>
<dbReference type="GO" id="GO:0004742">
    <property type="term" value="F:dihydrolipoyllysine-residue acetyltransferase activity"/>
    <property type="evidence" value="ECO:0007669"/>
    <property type="project" value="UniProtKB-UniRule"/>
</dbReference>
<dbReference type="Pfam" id="PF00364">
    <property type="entry name" value="Biotin_lipoyl"/>
    <property type="match status" value="1"/>
</dbReference>
<dbReference type="EC" id="2.3.1.12" evidence="8"/>
<evidence type="ECO:0000259" key="11">
    <source>
        <dbReference type="PROSITE" id="PS51826"/>
    </source>
</evidence>
<feature type="compositionally biased region" description="Polar residues" evidence="9">
    <location>
        <begin position="118"/>
        <end position="128"/>
    </location>
</feature>
<reference evidence="12 13" key="1">
    <citation type="submission" date="2015-03" db="EMBL/GenBank/DDBJ databases">
        <authorList>
            <person name="Hassan Y.I."/>
            <person name="Lepp D."/>
            <person name="Zhou T."/>
        </authorList>
    </citation>
    <scope>NUCLEOTIDE SEQUENCE [LARGE SCALE GENOMIC DNA]</scope>
    <source>
        <strain evidence="12 13">GH2-10</strain>
    </source>
</reference>
<evidence type="ECO:0000256" key="5">
    <source>
        <dbReference type="ARBA" id="ARBA00023315"/>
    </source>
</evidence>
<dbReference type="Gene3D" id="3.30.559.10">
    <property type="entry name" value="Chloramphenicol acetyltransferase-like domain"/>
    <property type="match status" value="1"/>
</dbReference>
<dbReference type="Pfam" id="PF00198">
    <property type="entry name" value="2-oxoacid_dh"/>
    <property type="match status" value="1"/>
</dbReference>
<dbReference type="Gene3D" id="2.40.50.100">
    <property type="match status" value="1"/>
</dbReference>
<dbReference type="GO" id="GO:0006086">
    <property type="term" value="P:pyruvate decarboxylation to acetyl-CoA"/>
    <property type="evidence" value="ECO:0007669"/>
    <property type="project" value="InterPro"/>
</dbReference>
<protein>
    <recommendedName>
        <fullName evidence="8">Acetyltransferase component of pyruvate dehydrogenase complex</fullName>
        <ecNumber evidence="8">2.3.1.12</ecNumber>
    </recommendedName>
</protein>
<dbReference type="NCBIfam" id="TIGR01349">
    <property type="entry name" value="PDHac_trf_mito"/>
    <property type="match status" value="1"/>
</dbReference>
<keyword evidence="3 8" id="KW-0808">Transferase</keyword>
<dbReference type="InterPro" id="IPR036625">
    <property type="entry name" value="E3-bd_dom_sf"/>
</dbReference>
<evidence type="ECO:0000313" key="13">
    <source>
        <dbReference type="Proteomes" id="UP000033514"/>
    </source>
</evidence>
<evidence type="ECO:0000256" key="6">
    <source>
        <dbReference type="ARBA" id="ARBA00025211"/>
    </source>
</evidence>
<dbReference type="FunFam" id="2.40.50.100:FF:000010">
    <property type="entry name" value="Acetyltransferase component of pyruvate dehydrogenase complex"/>
    <property type="match status" value="1"/>
</dbReference>
<dbReference type="OrthoDB" id="9805770at2"/>
<comment type="cofactor">
    <cofactor evidence="8">
        <name>(R)-lipoate</name>
        <dbReference type="ChEBI" id="CHEBI:83088"/>
    </cofactor>
    <text evidence="8">Binds 1 lipoyl cofactor covalently.</text>
</comment>
<dbReference type="PROSITE" id="PS50968">
    <property type="entry name" value="BIOTINYL_LIPOYL"/>
    <property type="match status" value="1"/>
</dbReference>
<feature type="domain" description="Peripheral subunit-binding (PSBD)" evidence="11">
    <location>
        <begin position="155"/>
        <end position="192"/>
    </location>
</feature>
<dbReference type="SUPFAM" id="SSF51230">
    <property type="entry name" value="Single hybrid motif"/>
    <property type="match status" value="1"/>
</dbReference>
<evidence type="ECO:0000256" key="1">
    <source>
        <dbReference type="ARBA" id="ARBA00007317"/>
    </source>
</evidence>
<evidence type="ECO:0000256" key="2">
    <source>
        <dbReference type="ARBA" id="ARBA00011484"/>
    </source>
</evidence>
<dbReference type="PROSITE" id="PS51826">
    <property type="entry name" value="PSBD"/>
    <property type="match status" value="1"/>
</dbReference>
<dbReference type="InterPro" id="IPR004167">
    <property type="entry name" value="PSBD"/>
</dbReference>
<dbReference type="PANTHER" id="PTHR23151:SF90">
    <property type="entry name" value="DIHYDROLIPOYLLYSINE-RESIDUE ACETYLTRANSFERASE COMPONENT OF PYRUVATE DEHYDROGENASE COMPLEX, MITOCHONDRIAL-RELATED"/>
    <property type="match status" value="1"/>
</dbReference>
<dbReference type="InterPro" id="IPR023213">
    <property type="entry name" value="CAT-like_dom_sf"/>
</dbReference>
<evidence type="ECO:0000256" key="3">
    <source>
        <dbReference type="ARBA" id="ARBA00022679"/>
    </source>
</evidence>
<organism evidence="12 13">
    <name type="scientific">Devosia soli</name>
    <dbReference type="NCBI Taxonomy" id="361041"/>
    <lineage>
        <taxon>Bacteria</taxon>
        <taxon>Pseudomonadati</taxon>
        <taxon>Pseudomonadota</taxon>
        <taxon>Alphaproteobacteria</taxon>
        <taxon>Hyphomicrobiales</taxon>
        <taxon>Devosiaceae</taxon>
        <taxon>Devosia</taxon>
    </lineage>
</organism>
<dbReference type="AlphaFoldDB" id="A0A0F5L6U8"/>
<dbReference type="SUPFAM" id="SSF52777">
    <property type="entry name" value="CoA-dependent acyltransferases"/>
    <property type="match status" value="1"/>
</dbReference>
<dbReference type="PATRIC" id="fig|361041.3.peg.2081"/>
<sequence>MPIDITMPALSPTMEEGKLAKWHVKEGDSVSSGDVIAEIETDKATMEVEAVDEGKIGKILVAEGTDNVKVNAVIAVLLQEGEDASAIGSSGAKPAEAPKAEAKTEAPKGDAGTLQYDKGTSTTSTAPVANSNSGSSAPKAAAAPAPAKSEGGRVFASPLAKRLAKEAGIDLASVAGSGPKGRVIKADVEAAKSGKGAAKPAAGAPAAAAAPATGMSKNQVMALYEEGTYEVVPNDGMRKVVAARLTESKQTVPHFYLTLDCKIDALMAAREQINGAAPKGKDGKPGYKLSVNDFVMKAWAIALQRVPAANATWAGDSILYHKRSDVAVAVSVPGGLFTPVVKSCDTKTLREISEEVKDLAGRAKSKKLAPHEYQGGSSSVSNLGMFGIKHFAAVINPPHGTILAVGAGEERVYPENGQIKIGQFMTVTLSCDHRAVDGALGAELLGVFKGLIENPVMMLA</sequence>
<proteinExistence type="inferred from homology"/>
<keyword evidence="13" id="KW-1185">Reference proteome</keyword>
<dbReference type="PANTHER" id="PTHR23151">
    <property type="entry name" value="DIHYDROLIPOAMIDE ACETYL/SUCCINYL-TRANSFERASE-RELATED"/>
    <property type="match status" value="1"/>
</dbReference>
<comment type="similarity">
    <text evidence="1 8">Belongs to the 2-oxoacid dehydrogenase family.</text>
</comment>
<dbReference type="InterPro" id="IPR011053">
    <property type="entry name" value="Single_hybrid_motif"/>
</dbReference>
<evidence type="ECO:0000256" key="7">
    <source>
        <dbReference type="ARBA" id="ARBA00048370"/>
    </source>
</evidence>
<dbReference type="InterPro" id="IPR003016">
    <property type="entry name" value="2-oxoA_DH_lipoyl-BS"/>
</dbReference>
<feature type="domain" description="Lipoyl-binding" evidence="10">
    <location>
        <begin position="2"/>
        <end position="78"/>
    </location>
</feature>
<dbReference type="Pfam" id="PF02817">
    <property type="entry name" value="E3_binding"/>
    <property type="match status" value="1"/>
</dbReference>
<comment type="caution">
    <text evidence="12">The sequence shown here is derived from an EMBL/GenBank/DDBJ whole genome shotgun (WGS) entry which is preliminary data.</text>
</comment>
<name>A0A0F5L6U8_9HYPH</name>
<evidence type="ECO:0000313" key="12">
    <source>
        <dbReference type="EMBL" id="KKB78106.1"/>
    </source>
</evidence>
<evidence type="ECO:0000256" key="8">
    <source>
        <dbReference type="RuleBase" id="RU361137"/>
    </source>
</evidence>
<dbReference type="InterPro" id="IPR001078">
    <property type="entry name" value="2-oxoacid_DH_actylTfrase"/>
</dbReference>
<feature type="region of interest" description="Disordered" evidence="9">
    <location>
        <begin position="85"/>
        <end position="152"/>
    </location>
</feature>
<dbReference type="GO" id="GO:0045254">
    <property type="term" value="C:pyruvate dehydrogenase complex"/>
    <property type="evidence" value="ECO:0007669"/>
    <property type="project" value="UniProtKB-UniRule"/>
</dbReference>
<dbReference type="InterPro" id="IPR000089">
    <property type="entry name" value="Biotin_lipoyl"/>
</dbReference>
<feature type="compositionally biased region" description="Low complexity" evidence="9">
    <location>
        <begin position="129"/>
        <end position="149"/>
    </location>
</feature>
<comment type="catalytic activity">
    <reaction evidence="7 8">
        <text>N(6)-[(R)-dihydrolipoyl]-L-lysyl-[protein] + acetyl-CoA = N(6)-[(R)-S(8)-acetyldihydrolipoyl]-L-lysyl-[protein] + CoA</text>
        <dbReference type="Rhea" id="RHEA:17017"/>
        <dbReference type="Rhea" id="RHEA-COMP:10475"/>
        <dbReference type="Rhea" id="RHEA-COMP:10478"/>
        <dbReference type="ChEBI" id="CHEBI:57287"/>
        <dbReference type="ChEBI" id="CHEBI:57288"/>
        <dbReference type="ChEBI" id="CHEBI:83100"/>
        <dbReference type="ChEBI" id="CHEBI:83111"/>
        <dbReference type="EC" id="2.3.1.12"/>
    </reaction>
</comment>
<dbReference type="SUPFAM" id="SSF47005">
    <property type="entry name" value="Peripheral subunit-binding domain of 2-oxo acid dehydrogenase complex"/>
    <property type="match status" value="1"/>
</dbReference>
<evidence type="ECO:0000259" key="10">
    <source>
        <dbReference type="PROSITE" id="PS50968"/>
    </source>
</evidence>
<dbReference type="Gene3D" id="4.10.320.10">
    <property type="entry name" value="E3-binding domain"/>
    <property type="match status" value="1"/>
</dbReference>
<keyword evidence="4 8" id="KW-0450">Lipoyl</keyword>
<dbReference type="InterPro" id="IPR045257">
    <property type="entry name" value="E2/Pdx1"/>
</dbReference>
<keyword evidence="5 8" id="KW-0012">Acyltransferase</keyword>
<dbReference type="InterPro" id="IPR006257">
    <property type="entry name" value="LAT1"/>
</dbReference>
<comment type="function">
    <text evidence="6">The pyruvate dehydrogenase complex catalyzes the overall conversion of pyruvate to acetyl-CoA and CO(2). It contains multiple copies of three enzymatic components: pyruvate dehydrogenase (E1), dihydrolipoamide acetyltransferase (E2) and lipoamide dehydrogenase (E3).</text>
</comment>
<dbReference type="CDD" id="cd06849">
    <property type="entry name" value="lipoyl_domain"/>
    <property type="match status" value="1"/>
</dbReference>
<dbReference type="STRING" id="361041.VW35_13475"/>
<dbReference type="EMBL" id="LAJG01000023">
    <property type="protein sequence ID" value="KKB78106.1"/>
    <property type="molecule type" value="Genomic_DNA"/>
</dbReference>
<feature type="compositionally biased region" description="Basic and acidic residues" evidence="9">
    <location>
        <begin position="96"/>
        <end position="108"/>
    </location>
</feature>
<comment type="subunit">
    <text evidence="2">Forms a 24-polypeptide structural core with octahedral symmetry.</text>
</comment>
<evidence type="ECO:0000256" key="9">
    <source>
        <dbReference type="SAM" id="MobiDB-lite"/>
    </source>
</evidence>
<dbReference type="RefSeq" id="WP_046143563.1">
    <property type="nucleotide sequence ID" value="NZ_LAJG01000023.1"/>
</dbReference>